<dbReference type="GeneID" id="9226779"/>
<dbReference type="GO" id="GO:0009097">
    <property type="term" value="P:isoleucine biosynthetic process"/>
    <property type="evidence" value="ECO:0007669"/>
    <property type="project" value="TreeGrafter"/>
</dbReference>
<dbReference type="Proteomes" id="UP000002035">
    <property type="component" value="Unassembled WGS sequence"/>
</dbReference>
<dbReference type="GO" id="GO:0004794">
    <property type="term" value="F:threonine deaminase activity"/>
    <property type="evidence" value="ECO:0007669"/>
    <property type="project" value="TreeGrafter"/>
</dbReference>
<dbReference type="RefSeq" id="XP_002843833.1">
    <property type="nucleotide sequence ID" value="XM_002843787.1"/>
</dbReference>
<dbReference type="PANTHER" id="PTHR48078">
    <property type="entry name" value="THREONINE DEHYDRATASE, MITOCHONDRIAL-RELATED"/>
    <property type="match status" value="1"/>
</dbReference>
<keyword evidence="6" id="KW-1185">Reference proteome</keyword>
<evidence type="ECO:0000256" key="3">
    <source>
        <dbReference type="ARBA" id="ARBA00023239"/>
    </source>
</evidence>
<dbReference type="GO" id="GO:0003941">
    <property type="term" value="F:L-serine ammonia-lyase activity"/>
    <property type="evidence" value="ECO:0007669"/>
    <property type="project" value="TreeGrafter"/>
</dbReference>
<gene>
    <name evidence="5" type="ORF">MCYG_07616</name>
</gene>
<dbReference type="GO" id="GO:0006565">
    <property type="term" value="P:L-serine catabolic process"/>
    <property type="evidence" value="ECO:0007669"/>
    <property type="project" value="TreeGrafter"/>
</dbReference>
<evidence type="ECO:0000259" key="4">
    <source>
        <dbReference type="Pfam" id="PF00291"/>
    </source>
</evidence>
<dbReference type="InterPro" id="IPR001926">
    <property type="entry name" value="TrpB-like_PALP"/>
</dbReference>
<protein>
    <submittedName>
        <fullName evidence="5">Threonine dehydratase</fullName>
    </submittedName>
</protein>
<reference evidence="6" key="1">
    <citation type="journal article" date="2012" name="MBio">
        <title>Comparative genome analysis of Trichophyton rubrum and related dermatophytes reveals candidate genes involved in infection.</title>
        <authorList>
            <person name="Martinez D.A."/>
            <person name="Oliver B.G."/>
            <person name="Graeser Y."/>
            <person name="Goldberg J.M."/>
            <person name="Li W."/>
            <person name="Martinez-Rossi N.M."/>
            <person name="Monod M."/>
            <person name="Shelest E."/>
            <person name="Barton R.C."/>
            <person name="Birch E."/>
            <person name="Brakhage A.A."/>
            <person name="Chen Z."/>
            <person name="Gurr S.J."/>
            <person name="Heiman D."/>
            <person name="Heitman J."/>
            <person name="Kosti I."/>
            <person name="Rossi A."/>
            <person name="Saif S."/>
            <person name="Samalova M."/>
            <person name="Saunders C.W."/>
            <person name="Shea T."/>
            <person name="Summerbell R.C."/>
            <person name="Xu J."/>
            <person name="Young S."/>
            <person name="Zeng Q."/>
            <person name="Birren B.W."/>
            <person name="Cuomo C.A."/>
            <person name="White T.C."/>
        </authorList>
    </citation>
    <scope>NUCLEOTIDE SEQUENCE [LARGE SCALE GENOMIC DNA]</scope>
    <source>
        <strain evidence="6">ATCC MYA-4605 / CBS 113480</strain>
    </source>
</reference>
<dbReference type="HOGENOM" id="CLU_729772_0_0_1"/>
<dbReference type="InterPro" id="IPR050147">
    <property type="entry name" value="Ser/Thr_Dehydratase"/>
</dbReference>
<dbReference type="SUPFAM" id="SSF53686">
    <property type="entry name" value="Tryptophan synthase beta subunit-like PLP-dependent enzymes"/>
    <property type="match status" value="1"/>
</dbReference>
<evidence type="ECO:0000313" key="6">
    <source>
        <dbReference type="Proteomes" id="UP000002035"/>
    </source>
</evidence>
<dbReference type="AlphaFoldDB" id="C5FWV7"/>
<proteinExistence type="predicted"/>
<dbReference type="InterPro" id="IPR036052">
    <property type="entry name" value="TrpB-like_PALP_sf"/>
</dbReference>
<sequence>MSLPLPSYPDYSRLIVMSTVYSSLQPTQLTPAVNLSRRMGCELFFKREDQQLGFSSHMRGIYNRLNQILLEDRWRGVVVSDIGHYGRATAWSSQLLKMQAVVIASTCMSDNEAHELRKMGCAVLQTLSPASMSPVSSAFKNKAPYINPLNDPYVLAGIGTAGLEILQQIKDTPSLDSIFCSASAGGVLEGIGLSVKQFAPHVKVIGVNLLSTKQTSQAVLPQHAEPEGFELVNSLMMMPECPELRRDSEMKTEADRIHPTVVDEVIVVEPEDVLTAIKDVFLETRVIMDLNGALAVAGMKRHALDVGSQRKRRSLVAVISSANITFEQLHTLDRDKVVKL</sequence>
<evidence type="ECO:0000256" key="2">
    <source>
        <dbReference type="ARBA" id="ARBA00022898"/>
    </source>
</evidence>
<evidence type="ECO:0000256" key="1">
    <source>
        <dbReference type="ARBA" id="ARBA00001933"/>
    </source>
</evidence>
<dbReference type="PANTHER" id="PTHR48078:SF11">
    <property type="entry name" value="THREONINE DEHYDRATASE, MITOCHONDRIAL"/>
    <property type="match status" value="1"/>
</dbReference>
<dbReference type="VEuPathDB" id="FungiDB:MCYG_07616"/>
<feature type="domain" description="Tryptophan synthase beta chain-like PALP" evidence="4">
    <location>
        <begin position="25"/>
        <end position="309"/>
    </location>
</feature>
<keyword evidence="2" id="KW-0663">Pyridoxal phosphate</keyword>
<organism evidence="5 6">
    <name type="scientific">Arthroderma otae (strain ATCC MYA-4605 / CBS 113480)</name>
    <name type="common">Microsporum canis</name>
    <dbReference type="NCBI Taxonomy" id="554155"/>
    <lineage>
        <taxon>Eukaryota</taxon>
        <taxon>Fungi</taxon>
        <taxon>Dikarya</taxon>
        <taxon>Ascomycota</taxon>
        <taxon>Pezizomycotina</taxon>
        <taxon>Eurotiomycetes</taxon>
        <taxon>Eurotiomycetidae</taxon>
        <taxon>Onygenales</taxon>
        <taxon>Arthrodermataceae</taxon>
        <taxon>Microsporum</taxon>
    </lineage>
</organism>
<evidence type="ECO:0000313" key="5">
    <source>
        <dbReference type="EMBL" id="EEQ34797.1"/>
    </source>
</evidence>
<dbReference type="eggNOG" id="KOG1250">
    <property type="taxonomic scope" value="Eukaryota"/>
</dbReference>
<dbReference type="OrthoDB" id="4418812at2759"/>
<dbReference type="OMA" id="YVIAGHG"/>
<dbReference type="EMBL" id="DS995707">
    <property type="protein sequence ID" value="EEQ34797.1"/>
    <property type="molecule type" value="Genomic_DNA"/>
</dbReference>
<dbReference type="Gene3D" id="3.40.50.1100">
    <property type="match status" value="2"/>
</dbReference>
<comment type="cofactor">
    <cofactor evidence="1">
        <name>pyridoxal 5'-phosphate</name>
        <dbReference type="ChEBI" id="CHEBI:597326"/>
    </cofactor>
</comment>
<keyword evidence="3" id="KW-0456">Lyase</keyword>
<dbReference type="GO" id="GO:0006567">
    <property type="term" value="P:L-threonine catabolic process"/>
    <property type="evidence" value="ECO:0007669"/>
    <property type="project" value="TreeGrafter"/>
</dbReference>
<dbReference type="Pfam" id="PF00291">
    <property type="entry name" value="PALP"/>
    <property type="match status" value="1"/>
</dbReference>
<name>C5FWV7_ARTOC</name>
<dbReference type="STRING" id="554155.C5FWV7"/>
<accession>C5FWV7</accession>